<sequence>MIRWLVPIWLFSGAAFAEPVTIRSGEHDSFSRLVLAIGVGSQWEVTPTDGGYFLNLDGSTDGFDTSTVFDRIPRNRLAAVAQRDGDSLFLEVNCACYIDSFLWQPGQLVVDIIEGVDPEVIEGEPSMNAEFATPPDKPTQLPNLLRIREESPPQTVVIPSALQGSPQSSETQMTETALIEGLARAASQGFLNPAMQNVPNASSSPPAVINEEPEDFLEASVLDGQPGVGISTAMDREFALLGDMLESSVGQQCLPADLFEVSTWGDDSAFHSQVADLAEGLAGEFGEEPREAQDALARLYIHFGFGAEARAVLTSDTALSQSRQILNELAGIVDQYPGNYALIAAQKGCSTPAALWAFYVDPSALENDERNHILQQFFALPQPLRGQFAPRLARKFIAINDTDAAAKLLRAAEDHDAEVTHDVQATHALIAEEVDDPERALEVLAQEADDNARITPESLIRLIELALEQGQTPQRSDLALAAAMRQEFRGTPAASALAIAEANGLIALGDYAEALAILGDRDDDGATNVVNNAYSQLTRVATAAVFLEFGYGLIPDAVTADTRNAMARRMIDTGFPERALSLLDGPAEREAAAERRYLRAEAGIESENHAIAIDGLMGMNDARARALRARVYAGLGEHRAALEAVDPMSAKPGQETLQFRAGAWERLTLEEDEILSGFAEAVLAPSVTAPAETLEDRRAILAQSQESRRAVEGLLQRFDGVSSQD</sequence>
<name>A0ABS9CXN2_9RHOB</name>
<proteinExistence type="predicted"/>
<keyword evidence="1" id="KW-0732">Signal</keyword>
<keyword evidence="3" id="KW-1185">Reference proteome</keyword>
<organism evidence="2 3">
    <name type="scientific">Octadecabacter dasysiphoniae</name>
    <dbReference type="NCBI Taxonomy" id="2909341"/>
    <lineage>
        <taxon>Bacteria</taxon>
        <taxon>Pseudomonadati</taxon>
        <taxon>Pseudomonadota</taxon>
        <taxon>Alphaproteobacteria</taxon>
        <taxon>Rhodobacterales</taxon>
        <taxon>Roseobacteraceae</taxon>
        <taxon>Octadecabacter</taxon>
    </lineage>
</organism>
<dbReference type="EMBL" id="JAKGAQ010000002">
    <property type="protein sequence ID" value="MCF2871599.1"/>
    <property type="molecule type" value="Genomic_DNA"/>
</dbReference>
<protein>
    <submittedName>
        <fullName evidence="2">Uncharacterized protein</fullName>
    </submittedName>
</protein>
<feature type="chain" id="PRO_5046230562" evidence="1">
    <location>
        <begin position="18"/>
        <end position="725"/>
    </location>
</feature>
<feature type="signal peptide" evidence="1">
    <location>
        <begin position="1"/>
        <end position="17"/>
    </location>
</feature>
<gene>
    <name evidence="2" type="ORF">L0664_11035</name>
</gene>
<comment type="caution">
    <text evidence="2">The sequence shown here is derived from an EMBL/GenBank/DDBJ whole genome shotgun (WGS) entry which is preliminary data.</text>
</comment>
<evidence type="ECO:0000313" key="3">
    <source>
        <dbReference type="Proteomes" id="UP001200557"/>
    </source>
</evidence>
<evidence type="ECO:0000256" key="1">
    <source>
        <dbReference type="SAM" id="SignalP"/>
    </source>
</evidence>
<evidence type="ECO:0000313" key="2">
    <source>
        <dbReference type="EMBL" id="MCF2871599.1"/>
    </source>
</evidence>
<dbReference type="Proteomes" id="UP001200557">
    <property type="component" value="Unassembled WGS sequence"/>
</dbReference>
<reference evidence="2 3" key="1">
    <citation type="submission" date="2022-01" db="EMBL/GenBank/DDBJ databases">
        <title>Octadecabacter sp. nov., isolated from a marine alga.</title>
        <authorList>
            <person name="Jin M.S."/>
            <person name="Kim H.M."/>
            <person name="Han D.M."/>
            <person name="Jung J.J."/>
            <person name="Jeon C.O."/>
        </authorList>
    </citation>
    <scope>NUCLEOTIDE SEQUENCE [LARGE SCALE GENOMIC DNA]</scope>
    <source>
        <strain evidence="2 3">G9-8</strain>
    </source>
</reference>
<accession>A0ABS9CXN2</accession>
<dbReference type="RefSeq" id="WP_235225894.1">
    <property type="nucleotide sequence ID" value="NZ_JAKGAQ010000002.1"/>
</dbReference>